<dbReference type="STRING" id="1524460.IX84_16190"/>
<dbReference type="NCBIfam" id="NF038006">
    <property type="entry name" value="NhaD_1"/>
    <property type="match status" value="1"/>
</dbReference>
<organism evidence="13 14">
    <name type="scientific">Phaeodactylibacter xiamenensis</name>
    <dbReference type="NCBI Taxonomy" id="1524460"/>
    <lineage>
        <taxon>Bacteria</taxon>
        <taxon>Pseudomonadati</taxon>
        <taxon>Bacteroidota</taxon>
        <taxon>Saprospiria</taxon>
        <taxon>Saprospirales</taxon>
        <taxon>Haliscomenobacteraceae</taxon>
        <taxon>Phaeodactylibacter</taxon>
    </lineage>
</organism>
<dbReference type="GO" id="GO:0016020">
    <property type="term" value="C:membrane"/>
    <property type="evidence" value="ECO:0007669"/>
    <property type="project" value="UniProtKB-SubCell"/>
</dbReference>
<keyword evidence="14" id="KW-1185">Reference proteome</keyword>
<dbReference type="RefSeq" id="WP_044222662.1">
    <property type="nucleotide sequence ID" value="NZ_JBKAGJ010000021.1"/>
</dbReference>
<dbReference type="EMBL" id="JPOS01000038">
    <property type="protein sequence ID" value="KGE87191.1"/>
    <property type="molecule type" value="Genomic_DNA"/>
</dbReference>
<comment type="subcellular location">
    <subcellularLocation>
        <location evidence="1">Membrane</location>
        <topology evidence="1">Multi-pass membrane protein</topology>
    </subcellularLocation>
</comment>
<keyword evidence="5 11" id="KW-1133">Transmembrane helix</keyword>
<reference evidence="13 14" key="1">
    <citation type="journal article" date="2014" name="Int. J. Syst. Evol. Microbiol.">
        <title>Phaeodactylibacter xiamenensis gen. nov., sp. nov., a member of the family Saprospiraceae isolated from the marine alga Phaeodactylum tricornutum.</title>
        <authorList>
            <person name="Chen Z.Jr."/>
            <person name="Lei X."/>
            <person name="Lai Q."/>
            <person name="Li Y."/>
            <person name="Zhang B."/>
            <person name="Zhang J."/>
            <person name="Zhang H."/>
            <person name="Yang L."/>
            <person name="Zheng W."/>
            <person name="Tian Y."/>
            <person name="Yu Z."/>
            <person name="Xu H.Jr."/>
            <person name="Zheng T."/>
        </authorList>
    </citation>
    <scope>NUCLEOTIDE SEQUENCE [LARGE SCALE GENOMIC DNA]</scope>
    <source>
        <strain evidence="13 14">KD52</strain>
    </source>
</reference>
<evidence type="ECO:0000256" key="2">
    <source>
        <dbReference type="ARBA" id="ARBA00022448"/>
    </source>
</evidence>
<dbReference type="Proteomes" id="UP000029736">
    <property type="component" value="Unassembled WGS sequence"/>
</dbReference>
<feature type="transmembrane region" description="Helical" evidence="11">
    <location>
        <begin position="315"/>
        <end position="336"/>
    </location>
</feature>
<feature type="transmembrane region" description="Helical" evidence="11">
    <location>
        <begin position="249"/>
        <end position="269"/>
    </location>
</feature>
<keyword evidence="4 11" id="KW-0812">Transmembrane</keyword>
<gene>
    <name evidence="13" type="ORF">IX84_16190</name>
</gene>
<evidence type="ECO:0000256" key="11">
    <source>
        <dbReference type="SAM" id="Phobius"/>
    </source>
</evidence>
<keyword evidence="8 11" id="KW-0472">Membrane</keyword>
<feature type="domain" description="Citrate transporter-like" evidence="12">
    <location>
        <begin position="13"/>
        <end position="394"/>
    </location>
</feature>
<dbReference type="PANTHER" id="PTHR43269:SF2">
    <property type="entry name" value="SODIUM_PROTON ANTIPORTER 1-RELATED"/>
    <property type="match status" value="1"/>
</dbReference>
<feature type="transmembrane region" description="Helical" evidence="11">
    <location>
        <begin position="29"/>
        <end position="50"/>
    </location>
</feature>
<keyword evidence="6" id="KW-0915">Sodium</keyword>
<feature type="transmembrane region" description="Helical" evidence="11">
    <location>
        <begin position="275"/>
        <end position="295"/>
    </location>
</feature>
<proteinExistence type="inferred from homology"/>
<evidence type="ECO:0000256" key="8">
    <source>
        <dbReference type="ARBA" id="ARBA00023136"/>
    </source>
</evidence>
<dbReference type="PANTHER" id="PTHR43269">
    <property type="entry name" value="SODIUM/PROTON ANTIPORTER 1-RELATED"/>
    <property type="match status" value="1"/>
</dbReference>
<dbReference type="AlphaFoldDB" id="A0A098S552"/>
<accession>A0A098S552</accession>
<feature type="transmembrane region" description="Helical" evidence="11">
    <location>
        <begin position="207"/>
        <end position="228"/>
    </location>
</feature>
<comment type="caution">
    <text evidence="13">The sequence shown here is derived from an EMBL/GenBank/DDBJ whole genome shotgun (WGS) entry which is preliminary data.</text>
</comment>
<dbReference type="Pfam" id="PF03600">
    <property type="entry name" value="CitMHS"/>
    <property type="match status" value="1"/>
</dbReference>
<dbReference type="GO" id="GO:0015297">
    <property type="term" value="F:antiporter activity"/>
    <property type="evidence" value="ECO:0007669"/>
    <property type="project" value="UniProtKB-KW"/>
</dbReference>
<feature type="transmembrane region" description="Helical" evidence="11">
    <location>
        <begin position="131"/>
        <end position="156"/>
    </location>
</feature>
<dbReference type="InterPro" id="IPR045016">
    <property type="entry name" value="NhaD-like"/>
</dbReference>
<comment type="similarity">
    <text evidence="10">Belongs to the NhaD Na(+)/H(+) (TC 2.A.62) antiporter family.</text>
</comment>
<evidence type="ECO:0000256" key="4">
    <source>
        <dbReference type="ARBA" id="ARBA00022692"/>
    </source>
</evidence>
<evidence type="ECO:0000256" key="5">
    <source>
        <dbReference type="ARBA" id="ARBA00022989"/>
    </source>
</evidence>
<evidence type="ECO:0000313" key="13">
    <source>
        <dbReference type="EMBL" id="KGE87191.1"/>
    </source>
</evidence>
<evidence type="ECO:0000256" key="6">
    <source>
        <dbReference type="ARBA" id="ARBA00023053"/>
    </source>
</evidence>
<feature type="transmembrane region" description="Helical" evidence="11">
    <location>
        <begin position="168"/>
        <end position="187"/>
    </location>
</feature>
<dbReference type="GO" id="GO:0006814">
    <property type="term" value="P:sodium ion transport"/>
    <property type="evidence" value="ECO:0007669"/>
    <property type="project" value="UniProtKB-KW"/>
</dbReference>
<keyword evidence="2" id="KW-0813">Transport</keyword>
<feature type="transmembrane region" description="Helical" evidence="11">
    <location>
        <begin position="445"/>
        <end position="467"/>
    </location>
</feature>
<evidence type="ECO:0000256" key="3">
    <source>
        <dbReference type="ARBA" id="ARBA00022449"/>
    </source>
</evidence>
<evidence type="ECO:0000256" key="1">
    <source>
        <dbReference type="ARBA" id="ARBA00004141"/>
    </source>
</evidence>
<dbReference type="InterPro" id="IPR004680">
    <property type="entry name" value="Cit_transptr-like_dom"/>
</dbReference>
<evidence type="ECO:0000313" key="14">
    <source>
        <dbReference type="Proteomes" id="UP000029736"/>
    </source>
</evidence>
<name>A0A098S552_9BACT</name>
<evidence type="ECO:0000256" key="10">
    <source>
        <dbReference type="ARBA" id="ARBA00025753"/>
    </source>
</evidence>
<keyword evidence="7" id="KW-0406">Ion transport</keyword>
<feature type="transmembrane region" description="Helical" evidence="11">
    <location>
        <begin position="408"/>
        <end position="433"/>
    </location>
</feature>
<evidence type="ECO:0000256" key="9">
    <source>
        <dbReference type="ARBA" id="ARBA00023201"/>
    </source>
</evidence>
<protein>
    <submittedName>
        <fullName evidence="13">Sodium:proton antiporter</fullName>
    </submittedName>
</protein>
<sequence>MDSAIILVFFLGYLAIVFEHPLRLDKTVPALIMAAVAWALLALGFHYGLLSVVDTHEHIYSLVGAHDAHGEGHHLAEEGFNNTLLHHLGKTAEILIFLIGAMTIVEIIDLHRGFEVLKSYVKTKSKRKLLWIVGILGFILSAIIDNLTATIVLVTLLRKIVPDKKERLWFVALIVIAANAGGAWSPIGDVTTTMLWIGNKVSAAGLIEYLVLPSIACFVVPFVIAAYFMKPFRGEITLDVNENIQAGKLLSSQTMLFLGLGAIVFVPVFKTVTHLPPYLGMMLSLGVVWLVSEYIHPEEDFSHSRREMYSAHKALSRIEMSSILFFLGILMAVAALESLVYATVIRDGAEVQVGTLRYVAEVLDRVIPNQDVVVILLGFASAIIDNVPLVAASMGMYEMPMDSKLWHFIAYSAGTGGSMLIIGSAAGVAAMGMERIDFIWYLRKIAWLALVGFLAGAAVFLAITAVFHS</sequence>
<evidence type="ECO:0000259" key="12">
    <source>
        <dbReference type="Pfam" id="PF03600"/>
    </source>
</evidence>
<feature type="transmembrane region" description="Helical" evidence="11">
    <location>
        <begin position="372"/>
        <end position="396"/>
    </location>
</feature>
<keyword evidence="3" id="KW-0050">Antiport</keyword>
<evidence type="ECO:0000256" key="7">
    <source>
        <dbReference type="ARBA" id="ARBA00023065"/>
    </source>
</evidence>
<keyword evidence="9" id="KW-0739">Sodium transport</keyword>
<dbReference type="OrthoDB" id="9772058at2"/>
<feature type="transmembrane region" description="Helical" evidence="11">
    <location>
        <begin position="94"/>
        <end position="111"/>
    </location>
</feature>